<dbReference type="EMBL" id="QCYY01000609">
    <property type="protein sequence ID" value="ROT84015.1"/>
    <property type="molecule type" value="Genomic_DNA"/>
</dbReference>
<feature type="region of interest" description="Disordered" evidence="1">
    <location>
        <begin position="236"/>
        <end position="261"/>
    </location>
</feature>
<reference evidence="4 5" key="2">
    <citation type="submission" date="2019-01" db="EMBL/GenBank/DDBJ databases">
        <title>The decoding of complex shrimp genome reveals the adaptation for benthos swimmer, frequently molting mechanism and breeding impact on genome.</title>
        <authorList>
            <person name="Sun Y."/>
            <person name="Gao Y."/>
            <person name="Yu Y."/>
        </authorList>
    </citation>
    <scope>NUCLEOTIDE SEQUENCE [LARGE SCALE GENOMIC DNA]</scope>
    <source>
        <tissue evidence="4">Muscle</tissue>
    </source>
</reference>
<keyword evidence="2" id="KW-0472">Membrane</keyword>
<feature type="region of interest" description="Disordered" evidence="1">
    <location>
        <begin position="99"/>
        <end position="128"/>
    </location>
</feature>
<sequence length="449" mass="50518">MLEDYYGLPPSVEIPHQDGWYHFYWLFVSLLWLMLCAFILPCFQDKRKPGVSAIGMEIRESPEFPTKTHAVQPYLKVEETNEKERFSILTEKSRGSSASIEKGVCEEKADKESLEKSRESLTETNSLQKRSKLVESGEFLNEYIDTLDYKNKEQAECEVHVEKSKEGNDTDSDSSADEKPDSTDLHNRSVNKEDSSDDEDQASPGKKDEEKEKEETVIEPIVVQKGYDKQEAIPLKEAYIKDDNPSEDSEEAEELKDLESPVTRRKALPTIDTSKANESYECSMPTPKSAVDSAKRESNVVFLFVNPDTVDSEEGVKVVHADECVLLETQVVCRELPLHIPPRGVIADMASSASTPISYEFGQSEGNHVSNNNTQARILEGALPPLQQLDPLHYHYLAAQEPKFSCTRCCSVRGSWWGEGETVWEQQWASNCICTGHWAHCPVAPSKAA</sequence>
<dbReference type="Pfam" id="PF20719">
    <property type="entry name" value="Med16_C"/>
    <property type="match status" value="1"/>
</dbReference>
<feature type="compositionally biased region" description="Basic and acidic residues" evidence="1">
    <location>
        <begin position="176"/>
        <end position="194"/>
    </location>
</feature>
<protein>
    <recommendedName>
        <fullName evidence="3">Mediator complex subunit 16 C-terminal domain-containing protein</fullName>
    </recommendedName>
</protein>
<feature type="compositionally biased region" description="Basic and acidic residues" evidence="1">
    <location>
        <begin position="103"/>
        <end position="121"/>
    </location>
</feature>
<feature type="domain" description="Mediator complex subunit 16 C-terminal" evidence="3">
    <location>
        <begin position="384"/>
        <end position="439"/>
    </location>
</feature>
<name>A0A423U5S6_PENVA</name>
<keyword evidence="5" id="KW-1185">Reference proteome</keyword>
<accession>A0A423U5S6</accession>
<keyword evidence="2" id="KW-0812">Transmembrane</keyword>
<evidence type="ECO:0000256" key="1">
    <source>
        <dbReference type="SAM" id="MobiDB-lite"/>
    </source>
</evidence>
<gene>
    <name evidence="4" type="ORF">C7M84_022804</name>
</gene>
<evidence type="ECO:0000313" key="5">
    <source>
        <dbReference type="Proteomes" id="UP000283509"/>
    </source>
</evidence>
<evidence type="ECO:0000313" key="4">
    <source>
        <dbReference type="EMBL" id="ROT84015.1"/>
    </source>
</evidence>
<dbReference type="Proteomes" id="UP000283509">
    <property type="component" value="Unassembled WGS sequence"/>
</dbReference>
<evidence type="ECO:0000256" key="2">
    <source>
        <dbReference type="SAM" id="Phobius"/>
    </source>
</evidence>
<feature type="transmembrane region" description="Helical" evidence="2">
    <location>
        <begin position="20"/>
        <end position="40"/>
    </location>
</feature>
<reference evidence="4 5" key="1">
    <citation type="submission" date="2018-04" db="EMBL/GenBank/DDBJ databases">
        <authorList>
            <person name="Zhang X."/>
            <person name="Yuan J."/>
            <person name="Li F."/>
            <person name="Xiang J."/>
        </authorList>
    </citation>
    <scope>NUCLEOTIDE SEQUENCE [LARGE SCALE GENOMIC DNA]</scope>
    <source>
        <tissue evidence="4">Muscle</tissue>
    </source>
</reference>
<feature type="compositionally biased region" description="Acidic residues" evidence="1">
    <location>
        <begin position="245"/>
        <end position="256"/>
    </location>
</feature>
<organism evidence="4 5">
    <name type="scientific">Penaeus vannamei</name>
    <name type="common">Whiteleg shrimp</name>
    <name type="synonym">Litopenaeus vannamei</name>
    <dbReference type="NCBI Taxonomy" id="6689"/>
    <lineage>
        <taxon>Eukaryota</taxon>
        <taxon>Metazoa</taxon>
        <taxon>Ecdysozoa</taxon>
        <taxon>Arthropoda</taxon>
        <taxon>Crustacea</taxon>
        <taxon>Multicrustacea</taxon>
        <taxon>Malacostraca</taxon>
        <taxon>Eumalacostraca</taxon>
        <taxon>Eucarida</taxon>
        <taxon>Decapoda</taxon>
        <taxon>Dendrobranchiata</taxon>
        <taxon>Penaeoidea</taxon>
        <taxon>Penaeidae</taxon>
        <taxon>Penaeus</taxon>
    </lineage>
</organism>
<feature type="region of interest" description="Disordered" evidence="1">
    <location>
        <begin position="158"/>
        <end position="221"/>
    </location>
</feature>
<dbReference type="OrthoDB" id="10018574at2759"/>
<dbReference type="InterPro" id="IPR048339">
    <property type="entry name" value="Mediator_Med16_C"/>
</dbReference>
<evidence type="ECO:0000259" key="3">
    <source>
        <dbReference type="Pfam" id="PF20719"/>
    </source>
</evidence>
<proteinExistence type="predicted"/>
<feature type="compositionally biased region" description="Basic and acidic residues" evidence="1">
    <location>
        <begin position="158"/>
        <end position="168"/>
    </location>
</feature>
<comment type="caution">
    <text evidence="4">The sequence shown here is derived from an EMBL/GenBank/DDBJ whole genome shotgun (WGS) entry which is preliminary data.</text>
</comment>
<feature type="compositionally biased region" description="Basic and acidic residues" evidence="1">
    <location>
        <begin position="205"/>
        <end position="216"/>
    </location>
</feature>
<keyword evidence="2" id="KW-1133">Transmembrane helix</keyword>
<dbReference type="AlphaFoldDB" id="A0A423U5S6"/>